<sequence length="89" mass="10836">MVFTASLPMELHQRWSGCCERRERRRGRAMEERREGEEERRERKRGTSLPLVASLERLREKGGGSKERNYSFLWERRRINYLRVLRSLV</sequence>
<evidence type="ECO:0000313" key="3">
    <source>
        <dbReference type="Proteomes" id="UP000824120"/>
    </source>
</evidence>
<dbReference type="AlphaFoldDB" id="A0A9J5XCG1"/>
<protein>
    <submittedName>
        <fullName evidence="2">Uncharacterized protein</fullName>
    </submittedName>
</protein>
<accession>A0A9J5XCG1</accession>
<reference evidence="2 3" key="1">
    <citation type="submission" date="2020-09" db="EMBL/GenBank/DDBJ databases">
        <title>De no assembly of potato wild relative species, Solanum commersonii.</title>
        <authorList>
            <person name="Cho K."/>
        </authorList>
    </citation>
    <scope>NUCLEOTIDE SEQUENCE [LARGE SCALE GENOMIC DNA]</scope>
    <source>
        <strain evidence="2">LZ3.2</strain>
        <tissue evidence="2">Leaf</tissue>
    </source>
</reference>
<comment type="caution">
    <text evidence="2">The sequence shown here is derived from an EMBL/GenBank/DDBJ whole genome shotgun (WGS) entry which is preliminary data.</text>
</comment>
<dbReference type="EMBL" id="JACXVP010000009">
    <property type="protein sequence ID" value="KAG5585287.1"/>
    <property type="molecule type" value="Genomic_DNA"/>
</dbReference>
<evidence type="ECO:0000313" key="2">
    <source>
        <dbReference type="EMBL" id="KAG5585287.1"/>
    </source>
</evidence>
<organism evidence="2 3">
    <name type="scientific">Solanum commersonii</name>
    <name type="common">Commerson's wild potato</name>
    <name type="synonym">Commerson's nightshade</name>
    <dbReference type="NCBI Taxonomy" id="4109"/>
    <lineage>
        <taxon>Eukaryota</taxon>
        <taxon>Viridiplantae</taxon>
        <taxon>Streptophyta</taxon>
        <taxon>Embryophyta</taxon>
        <taxon>Tracheophyta</taxon>
        <taxon>Spermatophyta</taxon>
        <taxon>Magnoliopsida</taxon>
        <taxon>eudicotyledons</taxon>
        <taxon>Gunneridae</taxon>
        <taxon>Pentapetalae</taxon>
        <taxon>asterids</taxon>
        <taxon>lamiids</taxon>
        <taxon>Solanales</taxon>
        <taxon>Solanaceae</taxon>
        <taxon>Solanoideae</taxon>
        <taxon>Solaneae</taxon>
        <taxon>Solanum</taxon>
    </lineage>
</organism>
<proteinExistence type="predicted"/>
<feature type="compositionally biased region" description="Basic and acidic residues" evidence="1">
    <location>
        <begin position="28"/>
        <end position="41"/>
    </location>
</feature>
<feature type="region of interest" description="Disordered" evidence="1">
    <location>
        <begin position="21"/>
        <end position="46"/>
    </location>
</feature>
<keyword evidence="3" id="KW-1185">Reference proteome</keyword>
<evidence type="ECO:0000256" key="1">
    <source>
        <dbReference type="SAM" id="MobiDB-lite"/>
    </source>
</evidence>
<name>A0A9J5XCG1_SOLCO</name>
<dbReference type="Proteomes" id="UP000824120">
    <property type="component" value="Chromosome 9"/>
</dbReference>
<gene>
    <name evidence="2" type="ORF">H5410_045721</name>
</gene>